<evidence type="ECO:0000256" key="3">
    <source>
        <dbReference type="ARBA" id="ARBA00022729"/>
    </source>
</evidence>
<dbReference type="AlphaFoldDB" id="U6RSE7"/>
<dbReference type="PATRIC" id="fig|1121098.3.peg.2"/>
<dbReference type="Pfam" id="PF14322">
    <property type="entry name" value="SusD-like_3"/>
    <property type="match status" value="1"/>
</dbReference>
<gene>
    <name evidence="8" type="ORF">HMPREF1534_00002</name>
</gene>
<dbReference type="GO" id="GO:0009279">
    <property type="term" value="C:cell outer membrane"/>
    <property type="evidence" value="ECO:0007669"/>
    <property type="project" value="UniProtKB-SubCell"/>
</dbReference>
<name>U6RSE7_9BACT</name>
<dbReference type="SUPFAM" id="SSF48452">
    <property type="entry name" value="TPR-like"/>
    <property type="match status" value="1"/>
</dbReference>
<sequence>MIRKIFKTIILSSSLVLTVTSCDLDQYPNDSISTETSWETVDDAVKFRNGIYSYFKSINGGIYTYTADQQSDLFNATISYSNRGGDMHRWDFTAAQYDVEDIWQYNYYTINNCNNIIANIDKIAAEKEEDKATLNMIKGEAYLMRAICYNTLVTRFASDYEPATAASAKGLPLVLEMDPQGKPSRSSLEDTYKQIKQDIKEARANLTTKGEANSVYFTVDVIDAIEARVDLYMHNYAEAITLAKGLIDKYPLVADANMFSNMWLNDESSEIIFKSFQSVDERANSMSLYLSYSTTTESFNPDFIPSKWVLDLYEDGDIRKEVYYRKDKITCLETTVDDVYMLNKYPGNPKLKKSEYEYYQMPKVFRVAEAYLIAAEASYQANDEVNALKYLNDLRTQRGASVVTATGDALFKEIKNEWIREFVGEGQRMNDLKRWHDGLQRHDPQNQAILMIGADYTELTKEASDKRFLWEIPNNDMNANSNIEGNW</sequence>
<dbReference type="InterPro" id="IPR012944">
    <property type="entry name" value="SusD_RagB_dom"/>
</dbReference>
<dbReference type="Gene3D" id="1.25.40.390">
    <property type="match status" value="1"/>
</dbReference>
<evidence type="ECO:0000256" key="2">
    <source>
        <dbReference type="ARBA" id="ARBA00006275"/>
    </source>
</evidence>
<evidence type="ECO:0008006" key="10">
    <source>
        <dbReference type="Google" id="ProtNLM"/>
    </source>
</evidence>
<dbReference type="HOGENOM" id="CLU_015553_3_4_10"/>
<accession>U6RSE7</accession>
<keyword evidence="9" id="KW-1185">Reference proteome</keyword>
<keyword evidence="4" id="KW-0472">Membrane</keyword>
<evidence type="ECO:0000256" key="1">
    <source>
        <dbReference type="ARBA" id="ARBA00004442"/>
    </source>
</evidence>
<dbReference type="RefSeq" id="WP_005935371.1">
    <property type="nucleotide sequence ID" value="NZ_KB890329.1"/>
</dbReference>
<dbReference type="EMBL" id="AQHY01000001">
    <property type="protein sequence ID" value="EOA58716.1"/>
    <property type="molecule type" value="Genomic_DNA"/>
</dbReference>
<protein>
    <recommendedName>
        <fullName evidence="10">RagB/SusD domain-containing protein</fullName>
    </recommendedName>
</protein>
<evidence type="ECO:0000259" key="6">
    <source>
        <dbReference type="Pfam" id="PF07980"/>
    </source>
</evidence>
<organism evidence="8 9">
    <name type="scientific">Phocaeicola massiliensis B84634 = Timone 84634 = DSM 17679 = JCM 13223</name>
    <dbReference type="NCBI Taxonomy" id="1121098"/>
    <lineage>
        <taxon>Bacteria</taxon>
        <taxon>Pseudomonadati</taxon>
        <taxon>Bacteroidota</taxon>
        <taxon>Bacteroidia</taxon>
        <taxon>Bacteroidales</taxon>
        <taxon>Bacteroidaceae</taxon>
        <taxon>Phocaeicola</taxon>
    </lineage>
</organism>
<comment type="subcellular location">
    <subcellularLocation>
        <location evidence="1">Cell outer membrane</location>
    </subcellularLocation>
</comment>
<keyword evidence="3" id="KW-0732">Signal</keyword>
<keyword evidence="5" id="KW-0998">Cell outer membrane</keyword>
<feature type="domain" description="RagB/SusD" evidence="6">
    <location>
        <begin position="326"/>
        <end position="486"/>
    </location>
</feature>
<dbReference type="InterPro" id="IPR011990">
    <property type="entry name" value="TPR-like_helical_dom_sf"/>
</dbReference>
<feature type="domain" description="SusD-like N-terminal" evidence="7">
    <location>
        <begin position="49"/>
        <end position="212"/>
    </location>
</feature>
<evidence type="ECO:0000313" key="9">
    <source>
        <dbReference type="Proteomes" id="UP000017831"/>
    </source>
</evidence>
<dbReference type="GeneID" id="60063908"/>
<dbReference type="PROSITE" id="PS51257">
    <property type="entry name" value="PROKAR_LIPOPROTEIN"/>
    <property type="match status" value="1"/>
</dbReference>
<dbReference type="STRING" id="1121098.HMPREF1534_00002"/>
<evidence type="ECO:0000313" key="8">
    <source>
        <dbReference type="EMBL" id="EOA58716.1"/>
    </source>
</evidence>
<dbReference type="OrthoDB" id="1080118at2"/>
<comment type="caution">
    <text evidence="8">The sequence shown here is derived from an EMBL/GenBank/DDBJ whole genome shotgun (WGS) entry which is preliminary data.</text>
</comment>
<evidence type="ECO:0000259" key="7">
    <source>
        <dbReference type="Pfam" id="PF14322"/>
    </source>
</evidence>
<dbReference type="Pfam" id="PF07980">
    <property type="entry name" value="SusD_RagB"/>
    <property type="match status" value="1"/>
</dbReference>
<proteinExistence type="inferred from homology"/>
<dbReference type="Proteomes" id="UP000017831">
    <property type="component" value="Unassembled WGS sequence"/>
</dbReference>
<reference evidence="8 9" key="1">
    <citation type="submission" date="2013-04" db="EMBL/GenBank/DDBJ databases">
        <title>The Genome Sequence of Bacteroides massiliensis DSM 17679.</title>
        <authorList>
            <consortium name="The Broad Institute Genomics Platform"/>
            <person name="Earl A."/>
            <person name="Ward D."/>
            <person name="Feldgarden M."/>
            <person name="Gevers D."/>
            <person name="Martens E."/>
            <person name="Fenner L."/>
            <person name="Roux V."/>
            <person name="Mallet M.N."/>
            <person name="Raoult D."/>
            <person name="Walker B."/>
            <person name="Young S."/>
            <person name="Zeng Q."/>
            <person name="Gargeya S."/>
            <person name="Fitzgerald M."/>
            <person name="Haas B."/>
            <person name="Abouelleil A."/>
            <person name="Allen A.W."/>
            <person name="Alvarado L."/>
            <person name="Arachchi H.M."/>
            <person name="Berlin A.M."/>
            <person name="Chapman S.B."/>
            <person name="Gainer-Dewar J."/>
            <person name="Goldberg J."/>
            <person name="Griggs A."/>
            <person name="Gujja S."/>
            <person name="Hansen M."/>
            <person name="Howarth C."/>
            <person name="Imamovic A."/>
            <person name="Ireland A."/>
            <person name="Larimer J."/>
            <person name="McCowan C."/>
            <person name="Murphy C."/>
            <person name="Pearson M."/>
            <person name="Poon T.W."/>
            <person name="Priest M."/>
            <person name="Roberts A."/>
            <person name="Saif S."/>
            <person name="Shea T."/>
            <person name="Sisk P."/>
            <person name="Sykes S."/>
            <person name="Wortman J."/>
            <person name="Nusbaum C."/>
            <person name="Birren B."/>
        </authorList>
    </citation>
    <scope>NUCLEOTIDE SEQUENCE [LARGE SCALE GENOMIC DNA]</scope>
    <source>
        <strain evidence="9">B84634 / Timone 84634 / DSM 17679 / JCM 13223</strain>
    </source>
</reference>
<dbReference type="eggNOG" id="COG0457">
    <property type="taxonomic scope" value="Bacteria"/>
</dbReference>
<dbReference type="InterPro" id="IPR033985">
    <property type="entry name" value="SusD-like_N"/>
</dbReference>
<comment type="similarity">
    <text evidence="2">Belongs to the SusD family.</text>
</comment>
<evidence type="ECO:0000256" key="4">
    <source>
        <dbReference type="ARBA" id="ARBA00023136"/>
    </source>
</evidence>
<evidence type="ECO:0000256" key="5">
    <source>
        <dbReference type="ARBA" id="ARBA00023237"/>
    </source>
</evidence>